<dbReference type="SUPFAM" id="SSF51011">
    <property type="entry name" value="Glycosyl hydrolase domain"/>
    <property type="match status" value="1"/>
</dbReference>
<evidence type="ECO:0000256" key="4">
    <source>
        <dbReference type="ARBA" id="ARBA00022729"/>
    </source>
</evidence>
<evidence type="ECO:0000313" key="10">
    <source>
        <dbReference type="EMBL" id="CAG8552675.1"/>
    </source>
</evidence>
<keyword evidence="6 8" id="KW-1015">Disulfide bond</keyword>
<protein>
    <recommendedName>
        <fullName evidence="3 8">Alpha-galactosidase</fullName>
        <ecNumber evidence="3 8">3.2.1.22</ecNumber>
    </recommendedName>
    <alternativeName>
        <fullName evidence="8">Melibiase</fullName>
    </alternativeName>
</protein>
<evidence type="ECO:0000256" key="6">
    <source>
        <dbReference type="ARBA" id="ARBA00023157"/>
    </source>
</evidence>
<organism evidence="10 11">
    <name type="scientific">Paraglomus brasilianum</name>
    <dbReference type="NCBI Taxonomy" id="144538"/>
    <lineage>
        <taxon>Eukaryota</taxon>
        <taxon>Fungi</taxon>
        <taxon>Fungi incertae sedis</taxon>
        <taxon>Mucoromycota</taxon>
        <taxon>Glomeromycotina</taxon>
        <taxon>Glomeromycetes</taxon>
        <taxon>Paraglomerales</taxon>
        <taxon>Paraglomeraceae</taxon>
        <taxon>Paraglomus</taxon>
    </lineage>
</organism>
<dbReference type="Gene3D" id="2.60.40.1180">
    <property type="entry name" value="Golgi alpha-mannosidase II"/>
    <property type="match status" value="1"/>
</dbReference>
<keyword evidence="7 8" id="KW-0326">Glycosidase</keyword>
<proteinExistence type="inferred from homology"/>
<reference evidence="10" key="1">
    <citation type="submission" date="2021-06" db="EMBL/GenBank/DDBJ databases">
        <authorList>
            <person name="Kallberg Y."/>
            <person name="Tangrot J."/>
            <person name="Rosling A."/>
        </authorList>
    </citation>
    <scope>NUCLEOTIDE SEQUENCE</scope>
    <source>
        <strain evidence="10">BR232B</strain>
    </source>
</reference>
<dbReference type="InterPro" id="IPR013780">
    <property type="entry name" value="Glyco_hydro_b"/>
</dbReference>
<dbReference type="InterPro" id="IPR017853">
    <property type="entry name" value="GH"/>
</dbReference>
<feature type="domain" description="Alpha galactosidase C-terminal" evidence="9">
    <location>
        <begin position="282"/>
        <end position="365"/>
    </location>
</feature>
<dbReference type="Pfam" id="PF16499">
    <property type="entry name" value="Melibiase_2"/>
    <property type="match status" value="1"/>
</dbReference>
<comment type="similarity">
    <text evidence="2 8">Belongs to the glycosyl hydrolase 27 family.</text>
</comment>
<dbReference type="PANTHER" id="PTHR11452:SF75">
    <property type="entry name" value="ALPHA-GALACTOSIDASE MEL1"/>
    <property type="match status" value="1"/>
</dbReference>
<dbReference type="FunFam" id="3.20.20.70:FF:000202">
    <property type="entry name" value="Alpha-galactosidase"/>
    <property type="match status" value="1"/>
</dbReference>
<dbReference type="Gene3D" id="3.20.20.70">
    <property type="entry name" value="Aldolase class I"/>
    <property type="match status" value="1"/>
</dbReference>
<gene>
    <name evidence="10" type="ORF">PBRASI_LOCUS5173</name>
</gene>
<dbReference type="InterPro" id="IPR002241">
    <property type="entry name" value="Glyco_hydro_27"/>
</dbReference>
<dbReference type="OrthoDB" id="5795902at2759"/>
<sequence length="381" mass="43178">MASEEHRRWDLIRETTDALVRTGLRDVGYRYVNLDDCWQKTRAPSGEILPDKNAFPSGMKALSDYVHGKDMLFGLYSSAGTKTCARRPGSLSYEEIDAITYAKWEVDYLKYDNCYNQRIPSKTRYTKMRDALNATGRPILYSICNWGREGPWIWGPEVGNSWRTTGDIHDRYSVFQNSLTCGRCGMLQIVDSMVNIAKYAAPGGFNDLDMLEVGNGGMTHEEYKTHFSLWAALKSPLLIGCDVRNIDDKTLSILNNTEIIAINQDPLGKSAKLVYRQRRKLWDIWAGELSPNAKGEGQAVVVIFNRGSIARDIFLDFALIMPLLPEAPPTSMLLLRELWEKKDLGYFRQSYTAKAVPMHGVVVLKATLKNRKAKPFTINLQ</sequence>
<evidence type="ECO:0000259" key="9">
    <source>
        <dbReference type="Pfam" id="PF17801"/>
    </source>
</evidence>
<dbReference type="PANTHER" id="PTHR11452">
    <property type="entry name" value="ALPHA-GALACTOSIDASE/ALPHA-N-ACETYLGALACTOSAMINIDASE"/>
    <property type="match status" value="1"/>
</dbReference>
<dbReference type="PRINTS" id="PR00740">
    <property type="entry name" value="GLHYDRLASE27"/>
</dbReference>
<dbReference type="EC" id="3.2.1.22" evidence="3 8"/>
<dbReference type="EMBL" id="CAJVPI010000585">
    <property type="protein sequence ID" value="CAG8552675.1"/>
    <property type="molecule type" value="Genomic_DNA"/>
</dbReference>
<keyword evidence="11" id="KW-1185">Reference proteome</keyword>
<dbReference type="GO" id="GO:0005995">
    <property type="term" value="P:melibiose catabolic process"/>
    <property type="evidence" value="ECO:0007669"/>
    <property type="project" value="UniProtKB-ARBA"/>
</dbReference>
<evidence type="ECO:0000313" key="11">
    <source>
        <dbReference type="Proteomes" id="UP000789739"/>
    </source>
</evidence>
<dbReference type="CDD" id="cd14792">
    <property type="entry name" value="GH27"/>
    <property type="match status" value="1"/>
</dbReference>
<dbReference type="Pfam" id="PF17801">
    <property type="entry name" value="Melibiase_C"/>
    <property type="match status" value="1"/>
</dbReference>
<evidence type="ECO:0000256" key="8">
    <source>
        <dbReference type="RuleBase" id="RU361168"/>
    </source>
</evidence>
<dbReference type="InterPro" id="IPR041233">
    <property type="entry name" value="Melibiase_C"/>
</dbReference>
<evidence type="ECO:0000256" key="7">
    <source>
        <dbReference type="ARBA" id="ARBA00023295"/>
    </source>
</evidence>
<name>A0A9N9FS90_9GLOM</name>
<evidence type="ECO:0000256" key="5">
    <source>
        <dbReference type="ARBA" id="ARBA00022801"/>
    </source>
</evidence>
<dbReference type="GO" id="GO:0004557">
    <property type="term" value="F:alpha-galactosidase activity"/>
    <property type="evidence" value="ECO:0007669"/>
    <property type="project" value="UniProtKB-EC"/>
</dbReference>
<comment type="catalytic activity">
    <reaction evidence="1 8">
        <text>Hydrolysis of terminal, non-reducing alpha-D-galactose residues in alpha-D-galactosides, including galactose oligosaccharides, galactomannans and galactolipids.</text>
        <dbReference type="EC" id="3.2.1.22"/>
    </reaction>
</comment>
<evidence type="ECO:0000256" key="2">
    <source>
        <dbReference type="ARBA" id="ARBA00009743"/>
    </source>
</evidence>
<dbReference type="Proteomes" id="UP000789739">
    <property type="component" value="Unassembled WGS sequence"/>
</dbReference>
<keyword evidence="5 8" id="KW-0378">Hydrolase</keyword>
<keyword evidence="4" id="KW-0732">Signal</keyword>
<dbReference type="SUPFAM" id="SSF51445">
    <property type="entry name" value="(Trans)glycosidases"/>
    <property type="match status" value="1"/>
</dbReference>
<comment type="caution">
    <text evidence="10">The sequence shown here is derived from an EMBL/GenBank/DDBJ whole genome shotgun (WGS) entry which is preliminary data.</text>
</comment>
<accession>A0A9N9FS90</accession>
<evidence type="ECO:0000256" key="3">
    <source>
        <dbReference type="ARBA" id="ARBA00012755"/>
    </source>
</evidence>
<dbReference type="InterPro" id="IPR013785">
    <property type="entry name" value="Aldolase_TIM"/>
</dbReference>
<evidence type="ECO:0000256" key="1">
    <source>
        <dbReference type="ARBA" id="ARBA00001255"/>
    </source>
</evidence>
<dbReference type="AlphaFoldDB" id="A0A9N9FS90"/>